<evidence type="ECO:0000313" key="2">
    <source>
        <dbReference type="EMBL" id="SEL92837.1"/>
    </source>
</evidence>
<evidence type="ECO:0000313" key="3">
    <source>
        <dbReference type="Proteomes" id="UP000198521"/>
    </source>
</evidence>
<keyword evidence="1" id="KW-0732">Signal</keyword>
<accession>A0A1H7U978</accession>
<dbReference type="STRING" id="1038014.SAMN04487910_3616"/>
<sequence>MIKICSMFMKGSCIRYVFLMLMINLQAQSYKEYPPVIEDFNNDNVLDTLYSFYESGSTFGGTDIKIVNGKSNEVYKFSDFGCYCEMKRIYPIPALLSKPENKPFLSVIQKKLFSEPREKPDPSLEWIFKGYSSKKKIPENKYFNLIIYPEVNWDTEKIKIPDNYSLVLNNDTLNLLLNEEDSLFSVKDKTAFLSYCGNCHFYNKSSPELVVSDNEYKIYKTSHGIFVVKGDLQKWLLVNDLNLTGSPEKLRWDSILQVDLIDKYLIIQFSGAPDIFDSIYVGNIETGVLGRLKYPFRRNVEDYEGGLVIGDKIRYSDEEEESFFVSYNDVFKELERLYDNLKK</sequence>
<reference evidence="2 3" key="1">
    <citation type="submission" date="2016-10" db="EMBL/GenBank/DDBJ databases">
        <authorList>
            <person name="de Groot N.N."/>
        </authorList>
    </citation>
    <scope>NUCLEOTIDE SEQUENCE [LARGE SCALE GENOMIC DNA]</scope>
    <source>
        <strain evidence="2 3">DSM 25232</strain>
    </source>
</reference>
<dbReference type="AlphaFoldDB" id="A0A1H7U978"/>
<protein>
    <submittedName>
        <fullName evidence="2">Uncharacterized protein</fullName>
    </submittedName>
</protein>
<organism evidence="2 3">
    <name type="scientific">Aquimarina amphilecti</name>
    <dbReference type="NCBI Taxonomy" id="1038014"/>
    <lineage>
        <taxon>Bacteria</taxon>
        <taxon>Pseudomonadati</taxon>
        <taxon>Bacteroidota</taxon>
        <taxon>Flavobacteriia</taxon>
        <taxon>Flavobacteriales</taxon>
        <taxon>Flavobacteriaceae</taxon>
        <taxon>Aquimarina</taxon>
    </lineage>
</organism>
<gene>
    <name evidence="2" type="ORF">SAMN04487910_3616</name>
</gene>
<feature type="signal peptide" evidence="1">
    <location>
        <begin position="1"/>
        <end position="27"/>
    </location>
</feature>
<dbReference type="Proteomes" id="UP000198521">
    <property type="component" value="Unassembled WGS sequence"/>
</dbReference>
<proteinExistence type="predicted"/>
<dbReference type="EMBL" id="FOAB01000007">
    <property type="protein sequence ID" value="SEL92837.1"/>
    <property type="molecule type" value="Genomic_DNA"/>
</dbReference>
<evidence type="ECO:0000256" key="1">
    <source>
        <dbReference type="SAM" id="SignalP"/>
    </source>
</evidence>
<keyword evidence="3" id="KW-1185">Reference proteome</keyword>
<feature type="chain" id="PRO_5011474259" evidence="1">
    <location>
        <begin position="28"/>
        <end position="343"/>
    </location>
</feature>
<name>A0A1H7U978_AQUAM</name>